<dbReference type="GO" id="GO:0016779">
    <property type="term" value="F:nucleotidyltransferase activity"/>
    <property type="evidence" value="ECO:0007669"/>
    <property type="project" value="InterPro"/>
</dbReference>
<protein>
    <submittedName>
        <fullName evidence="2">Nucleotidyltransferase domain-containing protein</fullName>
    </submittedName>
</protein>
<evidence type="ECO:0000259" key="1">
    <source>
        <dbReference type="Pfam" id="PF01909"/>
    </source>
</evidence>
<dbReference type="Proteomes" id="UP000254889">
    <property type="component" value="Chromosome"/>
</dbReference>
<dbReference type="RefSeq" id="WP_115690889.1">
    <property type="nucleotide sequence ID" value="NZ_CP031417.1"/>
</dbReference>
<organism evidence="2 3">
    <name type="scientific">Pseudolabrys taiwanensis</name>
    <dbReference type="NCBI Taxonomy" id="331696"/>
    <lineage>
        <taxon>Bacteria</taxon>
        <taxon>Pseudomonadati</taxon>
        <taxon>Pseudomonadota</taxon>
        <taxon>Alphaproteobacteria</taxon>
        <taxon>Hyphomicrobiales</taxon>
        <taxon>Xanthobacteraceae</taxon>
        <taxon>Pseudolabrys</taxon>
    </lineage>
</organism>
<dbReference type="EMBL" id="CP031417">
    <property type="protein sequence ID" value="AXK80847.1"/>
    <property type="molecule type" value="Genomic_DNA"/>
</dbReference>
<accession>A0A345ZVA0</accession>
<name>A0A345ZVA0_9HYPH</name>
<proteinExistence type="predicted"/>
<dbReference type="SUPFAM" id="SSF81301">
    <property type="entry name" value="Nucleotidyltransferase"/>
    <property type="match status" value="1"/>
</dbReference>
<gene>
    <name evidence="2" type="ORF">DW352_10195</name>
</gene>
<dbReference type="CDD" id="cd05403">
    <property type="entry name" value="NT_KNTase_like"/>
    <property type="match status" value="1"/>
</dbReference>
<reference evidence="2 3" key="1">
    <citation type="submission" date="2018-07" db="EMBL/GenBank/DDBJ databases">
        <authorList>
            <person name="Quirk P.G."/>
            <person name="Krulwich T.A."/>
        </authorList>
    </citation>
    <scope>NUCLEOTIDE SEQUENCE [LARGE SCALE GENOMIC DNA]</scope>
    <source>
        <strain evidence="2 3">CC-BB4</strain>
    </source>
</reference>
<dbReference type="InterPro" id="IPR002934">
    <property type="entry name" value="Polymerase_NTP_transf_dom"/>
</dbReference>
<dbReference type="Pfam" id="PF01909">
    <property type="entry name" value="NTP_transf_2"/>
    <property type="match status" value="1"/>
</dbReference>
<sequence length="104" mass="11138">MTVAADLSRDALLERLRGLEPALRAKGVTGLAIFGSRARGDARPDSDLDVLIAVDADIKNPLYVAFDVEQIVKVAVGFEVQASLRGSLSDKISARIADDLIKVF</sequence>
<evidence type="ECO:0000313" key="2">
    <source>
        <dbReference type="EMBL" id="AXK80847.1"/>
    </source>
</evidence>
<evidence type="ECO:0000313" key="3">
    <source>
        <dbReference type="Proteomes" id="UP000254889"/>
    </source>
</evidence>
<keyword evidence="2" id="KW-0808">Transferase</keyword>
<dbReference type="AlphaFoldDB" id="A0A345ZVA0"/>
<dbReference type="OrthoDB" id="559450at2"/>
<dbReference type="Gene3D" id="3.30.460.10">
    <property type="entry name" value="Beta Polymerase, domain 2"/>
    <property type="match status" value="1"/>
</dbReference>
<feature type="domain" description="Polymerase nucleotidyl transferase" evidence="1">
    <location>
        <begin position="19"/>
        <end position="97"/>
    </location>
</feature>
<keyword evidence="3" id="KW-1185">Reference proteome</keyword>
<dbReference type="KEGG" id="ptaw:DW352_10195"/>
<dbReference type="InterPro" id="IPR043519">
    <property type="entry name" value="NT_sf"/>
</dbReference>